<dbReference type="InterPro" id="IPR006059">
    <property type="entry name" value="SBP"/>
</dbReference>
<keyword evidence="1" id="KW-0732">Signal</keyword>
<sequence length="470" mass="49587">MTRPRTTRRRSRALVAAVVVAGLGLTGVACSGGSGGSSGAGAAPADASSPLDPKAKVTITIDCMPPATKKPELKEWNEDVAAFHKLYPNVTVEGKSTTGQCEDPATFAAQLKGGTEPDVFYSYFTDLPQVLDAGQAADITPYVTQRTVPTLGDIAPDVLDVEKDSGRLYGLPASDYTMGILINRKLFKEAGLDPDRPPATWGQVRADAKAIAALGHGIAGYGDYSAGNNGGWHFTAEMDGLGASVVNAAGTKATFDDAQGQQILDTLHAMRWDDDSMGQTQLLKWGDLQKQMVAGKLGMFVAAPDDITYMVETLGGHYEDYGMGPMPGGKGTLLGGDAYLFKKSDTPDQIKAGIAWLDFKFLKEGQGQFDYARTKADGLPVGLPQPEFYTGATKATDDRLKAASATMPVANFAAFTAHPLPGHAEPPNAQEIYKVLDNAMSGVLTDRSANVDKLLSTAASQVDEVLANSQ</sequence>
<dbReference type="SUPFAM" id="SSF53850">
    <property type="entry name" value="Periplasmic binding protein-like II"/>
    <property type="match status" value="1"/>
</dbReference>
<organism evidence="2 3">
    <name type="scientific">Streptantibioticus parmotrematis</name>
    <dbReference type="NCBI Taxonomy" id="2873249"/>
    <lineage>
        <taxon>Bacteria</taxon>
        <taxon>Bacillati</taxon>
        <taxon>Actinomycetota</taxon>
        <taxon>Actinomycetes</taxon>
        <taxon>Kitasatosporales</taxon>
        <taxon>Streptomycetaceae</taxon>
        <taxon>Streptantibioticus</taxon>
    </lineage>
</organism>
<protein>
    <submittedName>
        <fullName evidence="2">Extracellular solute-binding protein</fullName>
    </submittedName>
</protein>
<dbReference type="RefSeq" id="WP_222976400.1">
    <property type="nucleotide sequence ID" value="NZ_JAINVZ010000005.1"/>
</dbReference>
<dbReference type="InterPro" id="IPR050490">
    <property type="entry name" value="Bact_solute-bd_prot1"/>
</dbReference>
<feature type="chain" id="PRO_5045758065" evidence="1">
    <location>
        <begin position="32"/>
        <end position="470"/>
    </location>
</feature>
<gene>
    <name evidence="2" type="ORF">K7472_10235</name>
</gene>
<dbReference type="Proteomes" id="UP001198565">
    <property type="component" value="Unassembled WGS sequence"/>
</dbReference>
<evidence type="ECO:0000313" key="2">
    <source>
        <dbReference type="EMBL" id="MBY8885222.1"/>
    </source>
</evidence>
<dbReference type="EMBL" id="JAINVZ010000005">
    <property type="protein sequence ID" value="MBY8885222.1"/>
    <property type="molecule type" value="Genomic_DNA"/>
</dbReference>
<comment type="caution">
    <text evidence="2">The sequence shown here is derived from an EMBL/GenBank/DDBJ whole genome shotgun (WGS) entry which is preliminary data.</text>
</comment>
<dbReference type="PANTHER" id="PTHR43649:SF16">
    <property type="entry name" value="SUGAR-BINDING LIPOPROTEIN"/>
    <property type="match status" value="1"/>
</dbReference>
<dbReference type="PANTHER" id="PTHR43649">
    <property type="entry name" value="ARABINOSE-BINDING PROTEIN-RELATED"/>
    <property type="match status" value="1"/>
</dbReference>
<reference evidence="2 3" key="1">
    <citation type="submission" date="2021-08" db="EMBL/GenBank/DDBJ databases">
        <title>Streptomyces sp. PTM05 isolated from lichen.</title>
        <authorList>
            <person name="Somphong A."/>
            <person name="Phongsopitanun W."/>
            <person name="Tanasupawat S."/>
        </authorList>
    </citation>
    <scope>NUCLEOTIDE SEQUENCE [LARGE SCALE GENOMIC DNA]</scope>
    <source>
        <strain evidence="2 3">Ptm05</strain>
    </source>
</reference>
<dbReference type="Pfam" id="PF01547">
    <property type="entry name" value="SBP_bac_1"/>
    <property type="match status" value="1"/>
</dbReference>
<evidence type="ECO:0000313" key="3">
    <source>
        <dbReference type="Proteomes" id="UP001198565"/>
    </source>
</evidence>
<keyword evidence="3" id="KW-1185">Reference proteome</keyword>
<dbReference type="Gene3D" id="3.40.190.10">
    <property type="entry name" value="Periplasmic binding protein-like II"/>
    <property type="match status" value="1"/>
</dbReference>
<accession>A0ABS7QPX7</accession>
<feature type="signal peptide" evidence="1">
    <location>
        <begin position="1"/>
        <end position="31"/>
    </location>
</feature>
<name>A0ABS7QPX7_9ACTN</name>
<proteinExistence type="predicted"/>
<dbReference type="PROSITE" id="PS51257">
    <property type="entry name" value="PROKAR_LIPOPROTEIN"/>
    <property type="match status" value="1"/>
</dbReference>
<evidence type="ECO:0000256" key="1">
    <source>
        <dbReference type="SAM" id="SignalP"/>
    </source>
</evidence>